<proteinExistence type="predicted"/>
<dbReference type="Gene3D" id="1.25.40.10">
    <property type="entry name" value="Tetratricopeptide repeat domain"/>
    <property type="match status" value="3"/>
</dbReference>
<feature type="transmembrane region" description="Helical" evidence="3">
    <location>
        <begin position="135"/>
        <end position="160"/>
    </location>
</feature>
<evidence type="ECO:0000256" key="3">
    <source>
        <dbReference type="SAM" id="Phobius"/>
    </source>
</evidence>
<keyword evidence="3" id="KW-0472">Membrane</keyword>
<feature type="transmembrane region" description="Helical" evidence="3">
    <location>
        <begin position="449"/>
        <end position="469"/>
    </location>
</feature>
<feature type="region of interest" description="Disordered" evidence="2">
    <location>
        <begin position="639"/>
        <end position="661"/>
    </location>
</feature>
<feature type="repeat" description="TPR" evidence="1">
    <location>
        <begin position="741"/>
        <end position="774"/>
    </location>
</feature>
<dbReference type="PANTHER" id="PTHR37422:SF13">
    <property type="entry name" value="LIPOPOLYSACCHARIDE BIOSYNTHESIS PROTEIN PA4999-RELATED"/>
    <property type="match status" value="1"/>
</dbReference>
<keyword evidence="1" id="KW-0802">TPR repeat</keyword>
<sequence>MSEDIQGRNWDRVIHGFLYGVVFLLPLLFTPWTFEYRELSKQTLLYALVSAATITWFLKVLALKKWRFVTTSLDLPILALVTVYFLASIFSADRPNSFLGVYGIFSGSFFSLVFFLLFYYLVINTFETAEQLKKLFSFFFVSVFLATVYVLLQFTGWFVLPLPWARVQGFNTVGTLLPVTVLAALAILLSIGLKNKSIFRFPDGMVWRVILAAAAFVILLTVNFIYAWIALLAGLLVYLGFSLASGHALTLKNFLTPLILTIATASLLILGIIFQKPIGNVFKFNLPQEVRLDYATAMPALKGAIFDRPILGSGPNTFQHVFSQYRDQSFNLSSFWSTRFDKAPSEAAEYLIGTGILGLLIFEIFNLAFIAYAVMFLFKHRSQSAWQMALAAFAGYAVLWTAHWFLFFNTVLAFSFWFTVAVFIAASSLESRSSARHHDFSFASSPRQAVSVISAVSFGLMLIIVYAFFSFSAYAADISYRKGLLRVSDSEAFEEAEIFFADAVKLNRFRSDYFLTYGEYLFGKVNRELARKEPNVGQVQTWLTQGINTARKAVDLAPHNGQVWERLAVLYGYARPLVAGADKFIIDSLVQAVEKDKQNPVLFTELGQAYRLTARSIDPAILGKGPDRDVDGLANEQEQALGSDPDNRDTNGNNITDGNEVLAGLNPTGTGQLPEAFLAKYVKINQENLIKAEEAFRKAIELKPDYALAYYQLALSIEQSGDVERAIRELENALSKLSSNIDFKFDLGRMYFNTGRVNEAARQFQDIVQVSPNHSNARYSLALSLERLGNISRALGEYRKVLELNPGNRILEDKIKELERALLAPKKS</sequence>
<feature type="transmembrane region" description="Helical" evidence="3">
    <location>
        <begin position="254"/>
        <end position="274"/>
    </location>
</feature>
<feature type="transmembrane region" description="Helical" evidence="3">
    <location>
        <begin position="98"/>
        <end position="123"/>
    </location>
</feature>
<name>A0A1F5NNT8_9BACT</name>
<gene>
    <name evidence="4" type="ORF">A2751_00100</name>
</gene>
<dbReference type="EMBL" id="MFEK01000005">
    <property type="protein sequence ID" value="OGE79356.1"/>
    <property type="molecule type" value="Genomic_DNA"/>
</dbReference>
<feature type="transmembrane region" description="Helical" evidence="3">
    <location>
        <begin position="205"/>
        <end position="222"/>
    </location>
</feature>
<reference evidence="4 5" key="1">
    <citation type="journal article" date="2016" name="Nat. Commun.">
        <title>Thousands of microbial genomes shed light on interconnected biogeochemical processes in an aquifer system.</title>
        <authorList>
            <person name="Anantharaman K."/>
            <person name="Brown C.T."/>
            <person name="Hug L.A."/>
            <person name="Sharon I."/>
            <person name="Castelle C.J."/>
            <person name="Probst A.J."/>
            <person name="Thomas B.C."/>
            <person name="Singh A."/>
            <person name="Wilkins M.J."/>
            <person name="Karaoz U."/>
            <person name="Brodie E.L."/>
            <person name="Williams K.H."/>
            <person name="Hubbard S.S."/>
            <person name="Banfield J.F."/>
        </authorList>
    </citation>
    <scope>NUCLEOTIDE SEQUENCE [LARGE SCALE GENOMIC DNA]</scope>
</reference>
<evidence type="ECO:0000313" key="5">
    <source>
        <dbReference type="Proteomes" id="UP000176864"/>
    </source>
</evidence>
<accession>A0A1F5NNT8</accession>
<dbReference type="Pfam" id="PF13432">
    <property type="entry name" value="TPR_16"/>
    <property type="match status" value="2"/>
</dbReference>
<dbReference type="InterPro" id="IPR019734">
    <property type="entry name" value="TPR_rpt"/>
</dbReference>
<dbReference type="InterPro" id="IPR011990">
    <property type="entry name" value="TPR-like_helical_dom_sf"/>
</dbReference>
<feature type="repeat" description="TPR" evidence="1">
    <location>
        <begin position="775"/>
        <end position="808"/>
    </location>
</feature>
<feature type="transmembrane region" description="Helical" evidence="3">
    <location>
        <begin position="172"/>
        <end position="193"/>
    </location>
</feature>
<feature type="transmembrane region" description="Helical" evidence="3">
    <location>
        <begin position="44"/>
        <end position="63"/>
    </location>
</feature>
<keyword evidence="3" id="KW-1133">Transmembrane helix</keyword>
<feature type="transmembrane region" description="Helical" evidence="3">
    <location>
        <begin position="12"/>
        <end position="32"/>
    </location>
</feature>
<feature type="transmembrane region" description="Helical" evidence="3">
    <location>
        <begin position="411"/>
        <end position="429"/>
    </location>
</feature>
<comment type="caution">
    <text evidence="4">The sequence shown here is derived from an EMBL/GenBank/DDBJ whole genome shotgun (WGS) entry which is preliminary data.</text>
</comment>
<dbReference type="AlphaFoldDB" id="A0A1F5NNT8"/>
<evidence type="ECO:0000313" key="4">
    <source>
        <dbReference type="EMBL" id="OGE79356.1"/>
    </source>
</evidence>
<dbReference type="InterPro" id="IPR051533">
    <property type="entry name" value="WaaL-like"/>
</dbReference>
<protein>
    <submittedName>
        <fullName evidence="4">Uncharacterized protein</fullName>
    </submittedName>
</protein>
<dbReference type="Proteomes" id="UP000176864">
    <property type="component" value="Unassembled WGS sequence"/>
</dbReference>
<organism evidence="4 5">
    <name type="scientific">Candidatus Doudnabacteria bacterium RIFCSPHIGHO2_01_FULL_46_14</name>
    <dbReference type="NCBI Taxonomy" id="1817824"/>
    <lineage>
        <taxon>Bacteria</taxon>
        <taxon>Candidatus Doudnaibacteriota</taxon>
    </lineage>
</organism>
<dbReference type="PROSITE" id="PS50005">
    <property type="entry name" value="TPR"/>
    <property type="match status" value="2"/>
</dbReference>
<evidence type="ECO:0000256" key="1">
    <source>
        <dbReference type="PROSITE-ProRule" id="PRU00339"/>
    </source>
</evidence>
<feature type="transmembrane region" description="Helical" evidence="3">
    <location>
        <begin position="228"/>
        <end position="247"/>
    </location>
</feature>
<dbReference type="PANTHER" id="PTHR37422">
    <property type="entry name" value="TEICHURONIC ACID BIOSYNTHESIS PROTEIN TUAE"/>
    <property type="match status" value="1"/>
</dbReference>
<feature type="transmembrane region" description="Helical" evidence="3">
    <location>
        <begin position="385"/>
        <end position="405"/>
    </location>
</feature>
<evidence type="ECO:0000256" key="2">
    <source>
        <dbReference type="SAM" id="MobiDB-lite"/>
    </source>
</evidence>
<dbReference type="SMART" id="SM00028">
    <property type="entry name" value="TPR"/>
    <property type="match status" value="4"/>
</dbReference>
<dbReference type="STRING" id="1817824.A2751_00100"/>
<dbReference type="SUPFAM" id="SSF48452">
    <property type="entry name" value="TPR-like"/>
    <property type="match status" value="1"/>
</dbReference>
<keyword evidence="3" id="KW-0812">Transmembrane</keyword>
<feature type="transmembrane region" description="Helical" evidence="3">
    <location>
        <begin position="75"/>
        <end position="92"/>
    </location>
</feature>
<feature type="transmembrane region" description="Helical" evidence="3">
    <location>
        <begin position="350"/>
        <end position="378"/>
    </location>
</feature>